<feature type="binding site" evidence="7 8">
    <location>
        <position position="60"/>
    </location>
    <ligand>
        <name>S-adenosyl-L-methionine</name>
        <dbReference type="ChEBI" id="CHEBI:59789"/>
    </ligand>
</feature>
<feature type="binding site" evidence="7 8">
    <location>
        <position position="13"/>
    </location>
    <ligand>
        <name>S-adenosyl-L-methionine</name>
        <dbReference type="ChEBI" id="CHEBI:59789"/>
    </ligand>
</feature>
<evidence type="ECO:0000256" key="8">
    <source>
        <dbReference type="PROSITE-ProRule" id="PRU01026"/>
    </source>
</evidence>
<dbReference type="InterPro" id="IPR020596">
    <property type="entry name" value="rRNA_Ade_Mease_Trfase_CS"/>
</dbReference>
<dbReference type="Pfam" id="PF00398">
    <property type="entry name" value="RrnaAD"/>
    <property type="match status" value="1"/>
</dbReference>
<dbReference type="HOGENOM" id="CLU_041220_0_0_14"/>
<comment type="function">
    <text evidence="7">Specifically dimethylates two adjacent adenosines (A1518 and A1519) in the loop of a conserved hairpin near the 3'-end of 16S rRNA in the 30S particle. May play a critical role in biogenesis of 30S subunits.</text>
</comment>
<dbReference type="KEGG" id="mco:MCJ_000290"/>
<protein>
    <recommendedName>
        <fullName evidence="7">Ribosomal RNA small subunit methyltransferase A</fullName>
        <ecNumber evidence="7">2.1.1.182</ecNumber>
    </recommendedName>
    <alternativeName>
        <fullName evidence="7">16S rRNA (adenine(1518)-N(6)/adenine(1519)-N(6))-dimethyltransferase</fullName>
    </alternativeName>
    <alternativeName>
        <fullName evidence="7">16S rRNA dimethyladenosine transferase</fullName>
    </alternativeName>
    <alternativeName>
        <fullName evidence="7">16S rRNA dimethylase</fullName>
    </alternativeName>
    <alternativeName>
        <fullName evidence="7">S-adenosylmethionine-6-N', N'-adenosyl(rRNA) dimethyltransferase</fullName>
    </alternativeName>
</protein>
<dbReference type="GO" id="GO:0003723">
    <property type="term" value="F:RNA binding"/>
    <property type="evidence" value="ECO:0007669"/>
    <property type="project" value="UniProtKB-UniRule"/>
</dbReference>
<dbReference type="InterPro" id="IPR011530">
    <property type="entry name" value="rRNA_adenine_dimethylase"/>
</dbReference>
<keyword evidence="2 7" id="KW-0698">rRNA processing</keyword>
<feature type="binding site" evidence="7 8">
    <location>
        <position position="39"/>
    </location>
    <ligand>
        <name>S-adenosyl-L-methionine</name>
        <dbReference type="ChEBI" id="CHEBI:59789"/>
    </ligand>
</feature>
<keyword evidence="1 7" id="KW-0963">Cytoplasm</keyword>
<dbReference type="SMART" id="SM00650">
    <property type="entry name" value="rADc"/>
    <property type="match status" value="1"/>
</dbReference>
<dbReference type="InterPro" id="IPR020598">
    <property type="entry name" value="rRNA_Ade_methylase_Trfase_N"/>
</dbReference>
<dbReference type="PROSITE" id="PS51689">
    <property type="entry name" value="SAM_RNA_A_N6_MT"/>
    <property type="match status" value="1"/>
</dbReference>
<organism evidence="10 11">
    <name type="scientific">Mesomycoplasma conjunctivae (strain ATCC 25834 / NCTC 10147 / HRC/581)</name>
    <name type="common">Mycoplasma conjunctivae</name>
    <dbReference type="NCBI Taxonomy" id="572263"/>
    <lineage>
        <taxon>Bacteria</taxon>
        <taxon>Bacillati</taxon>
        <taxon>Mycoplasmatota</taxon>
        <taxon>Mycoplasmoidales</taxon>
        <taxon>Metamycoplasmataceae</taxon>
        <taxon>Mesomycoplasma</taxon>
    </lineage>
</organism>
<dbReference type="EMBL" id="FM864216">
    <property type="protein sequence ID" value="CAT04708.1"/>
    <property type="molecule type" value="Genomic_DNA"/>
</dbReference>
<dbReference type="EC" id="2.1.1.182" evidence="7"/>
<dbReference type="Gene3D" id="1.10.8.100">
    <property type="entry name" value="Ribosomal RNA adenine dimethylase-like, domain 2"/>
    <property type="match status" value="1"/>
</dbReference>
<evidence type="ECO:0000256" key="6">
    <source>
        <dbReference type="ARBA" id="ARBA00022884"/>
    </source>
</evidence>
<keyword evidence="6 7" id="KW-0694">RNA-binding</keyword>
<keyword evidence="4 7" id="KW-0808">Transferase</keyword>
<evidence type="ECO:0000313" key="11">
    <source>
        <dbReference type="Proteomes" id="UP000001491"/>
    </source>
</evidence>
<accession>C5J5I5</accession>
<dbReference type="Proteomes" id="UP000001491">
    <property type="component" value="Chromosome"/>
</dbReference>
<dbReference type="GO" id="GO:0005829">
    <property type="term" value="C:cytosol"/>
    <property type="evidence" value="ECO:0007669"/>
    <property type="project" value="TreeGrafter"/>
</dbReference>
<reference evidence="11" key="1">
    <citation type="journal article" date="2009" name="BMC Bioinformatics">
        <title>The Mycoplasma conjunctivae genome sequencing, annotation and analysis.</title>
        <authorList>
            <person name="Calderon-Copete S.P."/>
            <person name="Wigger G."/>
            <person name="Wunderlin C."/>
            <person name="Schmidheini T."/>
            <person name="Frey J."/>
            <person name="Quail M.A."/>
            <person name="Falquet L."/>
        </authorList>
    </citation>
    <scope>NUCLEOTIDE SEQUENCE [LARGE SCALE GENOMIC DNA]</scope>
    <source>
        <strain evidence="11">ATCC 25834 / NCTC 10147 / HRC/581</strain>
    </source>
</reference>
<dbReference type="InterPro" id="IPR029063">
    <property type="entry name" value="SAM-dependent_MTases_sf"/>
</dbReference>
<comment type="catalytic activity">
    <reaction evidence="7">
        <text>adenosine(1518)/adenosine(1519) in 16S rRNA + 4 S-adenosyl-L-methionine = N(6)-dimethyladenosine(1518)/N(6)-dimethyladenosine(1519) in 16S rRNA + 4 S-adenosyl-L-homocysteine + 4 H(+)</text>
        <dbReference type="Rhea" id="RHEA:19609"/>
        <dbReference type="Rhea" id="RHEA-COMP:10232"/>
        <dbReference type="Rhea" id="RHEA-COMP:10233"/>
        <dbReference type="ChEBI" id="CHEBI:15378"/>
        <dbReference type="ChEBI" id="CHEBI:57856"/>
        <dbReference type="ChEBI" id="CHEBI:59789"/>
        <dbReference type="ChEBI" id="CHEBI:74411"/>
        <dbReference type="ChEBI" id="CHEBI:74493"/>
        <dbReference type="EC" id="2.1.1.182"/>
    </reaction>
</comment>
<evidence type="ECO:0000256" key="1">
    <source>
        <dbReference type="ARBA" id="ARBA00022490"/>
    </source>
</evidence>
<dbReference type="InterPro" id="IPR001737">
    <property type="entry name" value="KsgA/Erm"/>
</dbReference>
<dbReference type="SUPFAM" id="SSF53335">
    <property type="entry name" value="S-adenosyl-L-methionine-dependent methyltransferases"/>
    <property type="match status" value="1"/>
</dbReference>
<dbReference type="eggNOG" id="COG0030">
    <property type="taxonomic scope" value="Bacteria"/>
</dbReference>
<dbReference type="AlphaFoldDB" id="C5J5I5"/>
<keyword evidence="3 7" id="KW-0489">Methyltransferase</keyword>
<evidence type="ECO:0000259" key="9">
    <source>
        <dbReference type="SMART" id="SM00650"/>
    </source>
</evidence>
<evidence type="ECO:0000256" key="3">
    <source>
        <dbReference type="ARBA" id="ARBA00022603"/>
    </source>
</evidence>
<proteinExistence type="inferred from homology"/>
<dbReference type="GO" id="GO:0052908">
    <property type="term" value="F:16S rRNA (adenine(1518)-N(6)/adenine(1519)-N(6))-dimethyltransferase activity"/>
    <property type="evidence" value="ECO:0007669"/>
    <property type="project" value="UniProtKB-EC"/>
</dbReference>
<evidence type="ECO:0000256" key="2">
    <source>
        <dbReference type="ARBA" id="ARBA00022552"/>
    </source>
</evidence>
<dbReference type="PROSITE" id="PS01131">
    <property type="entry name" value="RRNA_A_DIMETH"/>
    <property type="match status" value="1"/>
</dbReference>
<keyword evidence="5 7" id="KW-0949">S-adenosyl-L-methionine</keyword>
<feature type="binding site" evidence="7 8">
    <location>
        <position position="15"/>
    </location>
    <ligand>
        <name>S-adenosyl-L-methionine</name>
        <dbReference type="ChEBI" id="CHEBI:59789"/>
    </ligand>
</feature>
<evidence type="ECO:0000256" key="4">
    <source>
        <dbReference type="ARBA" id="ARBA00022679"/>
    </source>
</evidence>
<gene>
    <name evidence="7" type="primary">rsmA</name>
    <name evidence="7 10" type="synonym">ksgA</name>
    <name evidence="10" type="ordered locus">MCJ_000290</name>
</gene>
<dbReference type="PANTHER" id="PTHR11727">
    <property type="entry name" value="DIMETHYLADENOSINE TRANSFERASE"/>
    <property type="match status" value="1"/>
</dbReference>
<feature type="binding site" evidence="7 8">
    <location>
        <position position="84"/>
    </location>
    <ligand>
        <name>S-adenosyl-L-methionine</name>
        <dbReference type="ChEBI" id="CHEBI:59789"/>
    </ligand>
</feature>
<sequence length="260" mass="30212">MSKFVFKKKYGQNFLKDENIVKKIVNSVDITNKEVIEIGPGGGALTQEIVKKCSFLRAYEIDADLIENLKKKFSSSPVEIINEDFLDTNLDFFSTKQIVLANLPYYITSNIIFKILSHINKFSEIVIMVQDEVADRIVAKVNTKDYSKLSLSCQYIANVEKILKIPPSAFIPQPSVNSAVVVFRVKENIDQEKFNNFLNFVKKSFAMKRKTLFNNFLTFIERDKIKQIYSLFKLDFNVRPQQISLDLYNEIFEFLYQKSF</sequence>
<comment type="similarity">
    <text evidence="7">Belongs to the class I-like SAM-binding methyltransferase superfamily. rRNA adenine N(6)-methyltransferase family. RsmA subfamily.</text>
</comment>
<name>C5J5I5_MESCH</name>
<dbReference type="Gene3D" id="3.40.50.150">
    <property type="entry name" value="Vaccinia Virus protein VP39"/>
    <property type="match status" value="1"/>
</dbReference>
<feature type="domain" description="Ribosomal RNA adenine methylase transferase N-terminal" evidence="9">
    <location>
        <begin position="20"/>
        <end position="187"/>
    </location>
</feature>
<evidence type="ECO:0000256" key="5">
    <source>
        <dbReference type="ARBA" id="ARBA00022691"/>
    </source>
</evidence>
<dbReference type="HAMAP" id="MF_00607">
    <property type="entry name" value="16SrRNA_methyltr_A"/>
    <property type="match status" value="1"/>
</dbReference>
<feature type="binding site" evidence="7 8">
    <location>
        <position position="102"/>
    </location>
    <ligand>
        <name>S-adenosyl-L-methionine</name>
        <dbReference type="ChEBI" id="CHEBI:59789"/>
    </ligand>
</feature>
<dbReference type="CDD" id="cd02440">
    <property type="entry name" value="AdoMet_MTases"/>
    <property type="match status" value="1"/>
</dbReference>
<evidence type="ECO:0000256" key="7">
    <source>
        <dbReference type="HAMAP-Rule" id="MF_00607"/>
    </source>
</evidence>
<keyword evidence="11" id="KW-1185">Reference proteome</keyword>
<dbReference type="NCBIfam" id="TIGR00755">
    <property type="entry name" value="ksgA"/>
    <property type="match status" value="1"/>
</dbReference>
<dbReference type="PANTHER" id="PTHR11727:SF7">
    <property type="entry name" value="DIMETHYLADENOSINE TRANSFERASE-RELATED"/>
    <property type="match status" value="1"/>
</dbReference>
<dbReference type="InterPro" id="IPR023165">
    <property type="entry name" value="rRNA_Ade_diMease-like_C"/>
</dbReference>
<evidence type="ECO:0000313" key="10">
    <source>
        <dbReference type="EMBL" id="CAT04708.1"/>
    </source>
</evidence>
<comment type="subcellular location">
    <subcellularLocation>
        <location evidence="7">Cytoplasm</location>
    </subcellularLocation>
</comment>